<dbReference type="PANTHER" id="PTHR30404:SF0">
    <property type="entry name" value="N-ACETYLMURAMOYL-L-ALANINE AMIDASE AMIC"/>
    <property type="match status" value="1"/>
</dbReference>
<dbReference type="RefSeq" id="WP_311072776.1">
    <property type="nucleotide sequence ID" value="NZ_CP134494.1"/>
</dbReference>
<organism evidence="5 6">
    <name type="scientific">Mesobacillus jeotgali</name>
    <dbReference type="NCBI Taxonomy" id="129985"/>
    <lineage>
        <taxon>Bacteria</taxon>
        <taxon>Bacillati</taxon>
        <taxon>Bacillota</taxon>
        <taxon>Bacilli</taxon>
        <taxon>Bacillales</taxon>
        <taxon>Bacillaceae</taxon>
        <taxon>Mesobacillus</taxon>
    </lineage>
</organism>
<evidence type="ECO:0000256" key="2">
    <source>
        <dbReference type="ARBA" id="ARBA00023316"/>
    </source>
</evidence>
<feature type="signal peptide" evidence="3">
    <location>
        <begin position="1"/>
        <end position="27"/>
    </location>
</feature>
<proteinExistence type="predicted"/>
<feature type="chain" id="PRO_5046488084" evidence="3">
    <location>
        <begin position="28"/>
        <end position="408"/>
    </location>
</feature>
<accession>A0ABY9VFG9</accession>
<dbReference type="InterPro" id="IPR050695">
    <property type="entry name" value="N-acetylmuramoyl_amidase_3"/>
</dbReference>
<dbReference type="InterPro" id="IPR003646">
    <property type="entry name" value="SH3-like_bac-type"/>
</dbReference>
<dbReference type="EC" id="3.5.1.28" evidence="5"/>
<keyword evidence="1 5" id="KW-0378">Hydrolase</keyword>
<keyword evidence="2" id="KW-0961">Cell wall biogenesis/degradation</keyword>
<dbReference type="Gene3D" id="3.40.630.40">
    <property type="entry name" value="Zn-dependent exopeptidases"/>
    <property type="match status" value="1"/>
</dbReference>
<dbReference type="InterPro" id="IPR002508">
    <property type="entry name" value="MurNAc-LAA_cat"/>
</dbReference>
<dbReference type="SMART" id="SM00287">
    <property type="entry name" value="SH3b"/>
    <property type="match status" value="3"/>
</dbReference>
<dbReference type="PANTHER" id="PTHR30404">
    <property type="entry name" value="N-ACETYLMURAMOYL-L-ALANINE AMIDASE"/>
    <property type="match status" value="1"/>
</dbReference>
<reference evidence="5 6" key="1">
    <citation type="submission" date="2023-09" db="EMBL/GenBank/DDBJ databases">
        <title>Microbial mechanism of fulvic acid promoting antimony reduction mineralization in rice fields.</title>
        <authorList>
            <person name="Chen G."/>
            <person name="Lan J."/>
        </authorList>
    </citation>
    <scope>NUCLEOTIDE SEQUENCE [LARGE SCALE GENOMIC DNA]</scope>
    <source>
        <strain evidence="5 6">PS1</strain>
    </source>
</reference>
<dbReference type="SUPFAM" id="SSF53187">
    <property type="entry name" value="Zn-dependent exopeptidases"/>
    <property type="match status" value="1"/>
</dbReference>
<evidence type="ECO:0000256" key="1">
    <source>
        <dbReference type="ARBA" id="ARBA00022801"/>
    </source>
</evidence>
<evidence type="ECO:0000256" key="3">
    <source>
        <dbReference type="SAM" id="SignalP"/>
    </source>
</evidence>
<dbReference type="GO" id="GO:0008745">
    <property type="term" value="F:N-acetylmuramoyl-L-alanine amidase activity"/>
    <property type="evidence" value="ECO:0007669"/>
    <property type="project" value="UniProtKB-EC"/>
</dbReference>
<dbReference type="EMBL" id="CP134494">
    <property type="protein sequence ID" value="WNF22674.1"/>
    <property type="molecule type" value="Genomic_DNA"/>
</dbReference>
<evidence type="ECO:0000313" key="6">
    <source>
        <dbReference type="Proteomes" id="UP001303324"/>
    </source>
</evidence>
<gene>
    <name evidence="5" type="ORF">RH061_21370</name>
</gene>
<keyword evidence="6" id="KW-1185">Reference proteome</keyword>
<evidence type="ECO:0000313" key="5">
    <source>
        <dbReference type="EMBL" id="WNF22674.1"/>
    </source>
</evidence>
<protein>
    <submittedName>
        <fullName evidence="5">N-acetylmuramoyl-L-alanine amidase</fullName>
        <ecNumber evidence="5">3.5.1.28</ecNumber>
    </submittedName>
</protein>
<evidence type="ECO:0000259" key="4">
    <source>
        <dbReference type="PROSITE" id="PS51781"/>
    </source>
</evidence>
<sequence length="408" mass="45199">MKVASFGKILLSFLVLFSLIFSFQANSTEAAYTYQAKVNADVLNVRSQPGTAYSIKGKLLKSQVVTVLGQKNGWSRIVYKTTTGWVSSKFLTSVRWTGYVTATNLYLRSAPSGKILGTLSKATSLTVYGKDGSWYKVYVPSIRKYGWVHSSYVSSQKPVIVRTASYEKLVMKVNSNLRKGPGTNYAILSTEPAGTFVDKLAVKGDWIQVRKLNGTIGWLHASLVRDPASVLKGKVIVLDAGHGGYDSGTRGRSYLEKTLTLTSALELAPRLQKAGAKVIFTRKTDVYLSLAQRVNISNYYNSDAFISLHYNAYSPTSTGVMTFYYNGYKDAPLARSIQSSLVSSTKLRNMGARYGNYHVIRENRRPAALVELGFLSNPYEEKLVATSTYQQKAATGIYNGLFMYFLQR</sequence>
<dbReference type="PROSITE" id="PS51781">
    <property type="entry name" value="SH3B"/>
    <property type="match status" value="2"/>
</dbReference>
<dbReference type="SMART" id="SM00646">
    <property type="entry name" value="Ami_3"/>
    <property type="match status" value="1"/>
</dbReference>
<dbReference type="Gene3D" id="2.30.30.40">
    <property type="entry name" value="SH3 Domains"/>
    <property type="match status" value="3"/>
</dbReference>
<dbReference type="CDD" id="cd02696">
    <property type="entry name" value="MurNAc-LAA"/>
    <property type="match status" value="1"/>
</dbReference>
<dbReference type="Pfam" id="PF08239">
    <property type="entry name" value="SH3_3"/>
    <property type="match status" value="3"/>
</dbReference>
<dbReference type="Proteomes" id="UP001303324">
    <property type="component" value="Chromosome"/>
</dbReference>
<dbReference type="Pfam" id="PF01520">
    <property type="entry name" value="Amidase_3"/>
    <property type="match status" value="1"/>
</dbReference>
<name>A0ABY9VFG9_9BACI</name>
<feature type="domain" description="SH3b" evidence="4">
    <location>
        <begin position="165"/>
        <end position="228"/>
    </location>
</feature>
<feature type="domain" description="SH3b" evidence="4">
    <location>
        <begin position="33"/>
        <end position="95"/>
    </location>
</feature>
<keyword evidence="3" id="KW-0732">Signal</keyword>